<dbReference type="InterPro" id="IPR018509">
    <property type="entry name" value="DHquinase_II_CS"/>
</dbReference>
<sequence>MSAHPSPARGTAAQPAGSSGRILVLNGPNLGRLGTREPQVYGATTHAELVQLCVETGRELGVEVEVRQTDHEGEMLAWLHEAADHGLPVVLNAAAWTHYSIAVRDACAQLTAPLIELHISNTHRREEFRKHSYISEKATGVILGLGVRGYALAIRWLAEQATPGPAQRP</sequence>
<evidence type="ECO:0000256" key="6">
    <source>
        <dbReference type="ARBA" id="ARBA00023141"/>
    </source>
</evidence>
<evidence type="ECO:0000256" key="12">
    <source>
        <dbReference type="SAM" id="MobiDB-lite"/>
    </source>
</evidence>
<comment type="pathway">
    <text evidence="2 8">Metabolic intermediate biosynthesis; chorismate biosynthesis; chorismate from D-erythrose 4-phosphate and phosphoenolpyruvate: step 3/7.</text>
</comment>
<comment type="similarity">
    <text evidence="3 8">Belongs to the type-II 3-dehydroquinase family.</text>
</comment>
<evidence type="ECO:0000256" key="7">
    <source>
        <dbReference type="ARBA" id="ARBA00023239"/>
    </source>
</evidence>
<dbReference type="InterPro" id="IPR001874">
    <property type="entry name" value="DHquinase_II"/>
</dbReference>
<dbReference type="CDD" id="cd00466">
    <property type="entry name" value="DHQase_II"/>
    <property type="match status" value="1"/>
</dbReference>
<feature type="active site" description="Proton donor" evidence="8 9">
    <location>
        <position position="118"/>
    </location>
</feature>
<dbReference type="SUPFAM" id="SSF52304">
    <property type="entry name" value="Type II 3-dehydroquinate dehydratase"/>
    <property type="match status" value="1"/>
</dbReference>
<feature type="binding site" evidence="8 10">
    <location>
        <position position="129"/>
    </location>
    <ligand>
        <name>substrate</name>
    </ligand>
</feature>
<dbReference type="GO" id="GO:0008652">
    <property type="term" value="P:amino acid biosynthetic process"/>
    <property type="evidence" value="ECO:0007669"/>
    <property type="project" value="UniProtKB-KW"/>
</dbReference>
<dbReference type="GO" id="GO:0009073">
    <property type="term" value="P:aromatic amino acid family biosynthetic process"/>
    <property type="evidence" value="ECO:0007669"/>
    <property type="project" value="UniProtKB-KW"/>
</dbReference>
<dbReference type="PANTHER" id="PTHR21272:SF3">
    <property type="entry name" value="CATABOLIC 3-DEHYDROQUINASE"/>
    <property type="match status" value="1"/>
</dbReference>
<evidence type="ECO:0000256" key="2">
    <source>
        <dbReference type="ARBA" id="ARBA00004902"/>
    </source>
</evidence>
<evidence type="ECO:0000256" key="3">
    <source>
        <dbReference type="ARBA" id="ARBA00011037"/>
    </source>
</evidence>
<dbReference type="NCBIfam" id="NF003807">
    <property type="entry name" value="PRK05395.1-4"/>
    <property type="match status" value="1"/>
</dbReference>
<dbReference type="EC" id="4.2.1.10" evidence="5 8"/>
<reference evidence="13" key="1">
    <citation type="submission" date="2022-06" db="EMBL/GenBank/DDBJ databases">
        <title>Genomic Encyclopedia of Archaeal and Bacterial Type Strains, Phase II (KMG-II): from individual species to whole genera.</title>
        <authorList>
            <person name="Goeker M."/>
        </authorList>
    </citation>
    <scope>NUCLEOTIDE SEQUENCE</scope>
    <source>
        <strain evidence="13">DSM 43935</strain>
    </source>
</reference>
<organism evidence="13 14">
    <name type="scientific">Goodfellowiella coeruleoviolacea</name>
    <dbReference type="NCBI Taxonomy" id="334858"/>
    <lineage>
        <taxon>Bacteria</taxon>
        <taxon>Bacillati</taxon>
        <taxon>Actinomycetota</taxon>
        <taxon>Actinomycetes</taxon>
        <taxon>Pseudonocardiales</taxon>
        <taxon>Pseudonocardiaceae</taxon>
        <taxon>Goodfellowiella</taxon>
    </lineage>
</organism>
<dbReference type="AlphaFoldDB" id="A0AAE3KFT1"/>
<dbReference type="Gene3D" id="3.40.50.9100">
    <property type="entry name" value="Dehydroquinase, class II"/>
    <property type="match status" value="1"/>
</dbReference>
<comment type="catalytic activity">
    <reaction evidence="1 8">
        <text>3-dehydroquinate = 3-dehydroshikimate + H2O</text>
        <dbReference type="Rhea" id="RHEA:21096"/>
        <dbReference type="ChEBI" id="CHEBI:15377"/>
        <dbReference type="ChEBI" id="CHEBI:16630"/>
        <dbReference type="ChEBI" id="CHEBI:32364"/>
        <dbReference type="EC" id="4.2.1.10"/>
    </reaction>
</comment>
<dbReference type="EMBL" id="JAMTCK010000007">
    <property type="protein sequence ID" value="MCP2166671.1"/>
    <property type="molecule type" value="Genomic_DNA"/>
</dbReference>
<feature type="binding site" evidence="8 10">
    <location>
        <position position="92"/>
    </location>
    <ligand>
        <name>substrate</name>
    </ligand>
</feature>
<feature type="binding site" evidence="8 10">
    <location>
        <position position="98"/>
    </location>
    <ligand>
        <name>substrate</name>
    </ligand>
</feature>
<evidence type="ECO:0000256" key="5">
    <source>
        <dbReference type="ARBA" id="ARBA00012060"/>
    </source>
</evidence>
<dbReference type="NCBIfam" id="NF003805">
    <property type="entry name" value="PRK05395.1-2"/>
    <property type="match status" value="1"/>
</dbReference>
<feature type="site" description="Transition state stabilizer" evidence="8 11">
    <location>
        <position position="36"/>
    </location>
</feature>
<dbReference type="Pfam" id="PF01220">
    <property type="entry name" value="DHquinase_II"/>
    <property type="match status" value="1"/>
</dbReference>
<dbReference type="GO" id="GO:0019631">
    <property type="term" value="P:quinate catabolic process"/>
    <property type="evidence" value="ECO:0007669"/>
    <property type="project" value="TreeGrafter"/>
</dbReference>
<evidence type="ECO:0000256" key="10">
    <source>
        <dbReference type="PIRSR" id="PIRSR001399-2"/>
    </source>
</evidence>
<dbReference type="GO" id="GO:0003855">
    <property type="term" value="F:3-dehydroquinate dehydratase activity"/>
    <property type="evidence" value="ECO:0007669"/>
    <property type="project" value="UniProtKB-UniRule"/>
</dbReference>
<evidence type="ECO:0000256" key="1">
    <source>
        <dbReference type="ARBA" id="ARBA00001864"/>
    </source>
</evidence>
<feature type="binding site" evidence="8 10">
    <location>
        <begin position="119"/>
        <end position="120"/>
    </location>
    <ligand>
        <name>substrate</name>
    </ligand>
</feature>
<evidence type="ECO:0000256" key="4">
    <source>
        <dbReference type="ARBA" id="ARBA00011193"/>
    </source>
</evidence>
<dbReference type="NCBIfam" id="NF003806">
    <property type="entry name" value="PRK05395.1-3"/>
    <property type="match status" value="1"/>
</dbReference>
<feature type="binding site" evidence="8 10">
    <location>
        <position position="105"/>
    </location>
    <ligand>
        <name>substrate</name>
    </ligand>
</feature>
<dbReference type="GO" id="GO:0009423">
    <property type="term" value="P:chorismate biosynthetic process"/>
    <property type="evidence" value="ECO:0007669"/>
    <property type="project" value="UniProtKB-UniRule"/>
</dbReference>
<comment type="subunit">
    <text evidence="4 8">Homododecamer.</text>
</comment>
<feature type="region of interest" description="Disordered" evidence="12">
    <location>
        <begin position="1"/>
        <end position="22"/>
    </location>
</feature>
<gene>
    <name evidence="8" type="primary">aroQ</name>
    <name evidence="13" type="ORF">LX83_003539</name>
</gene>
<keyword evidence="8" id="KW-0028">Amino-acid biosynthesis</keyword>
<dbReference type="RefSeq" id="WP_253772743.1">
    <property type="nucleotide sequence ID" value="NZ_JAMTCK010000007.1"/>
</dbReference>
<name>A0AAE3KFT1_9PSEU</name>
<keyword evidence="7 8" id="KW-0456">Lyase</keyword>
<evidence type="ECO:0000313" key="14">
    <source>
        <dbReference type="Proteomes" id="UP001206128"/>
    </source>
</evidence>
<dbReference type="Proteomes" id="UP001206128">
    <property type="component" value="Unassembled WGS sequence"/>
</dbReference>
<evidence type="ECO:0000256" key="9">
    <source>
        <dbReference type="PIRSR" id="PIRSR001399-1"/>
    </source>
</evidence>
<feature type="active site" description="Proton acceptor" evidence="8 9">
    <location>
        <position position="41"/>
    </location>
</feature>
<keyword evidence="6 8" id="KW-0057">Aromatic amino acid biosynthesis</keyword>
<evidence type="ECO:0000256" key="8">
    <source>
        <dbReference type="HAMAP-Rule" id="MF_00169"/>
    </source>
</evidence>
<evidence type="ECO:0000313" key="13">
    <source>
        <dbReference type="EMBL" id="MCP2166671.1"/>
    </source>
</evidence>
<dbReference type="PIRSF" id="PIRSF001399">
    <property type="entry name" value="DHquinase_II"/>
    <property type="match status" value="1"/>
</dbReference>
<evidence type="ECO:0000256" key="11">
    <source>
        <dbReference type="PIRSR" id="PIRSR001399-3"/>
    </source>
</evidence>
<comment type="caution">
    <text evidence="13">The sequence shown here is derived from an EMBL/GenBank/DDBJ whole genome shotgun (WGS) entry which is preliminary data.</text>
</comment>
<dbReference type="NCBIfam" id="TIGR01088">
    <property type="entry name" value="aroQ"/>
    <property type="match status" value="1"/>
</dbReference>
<dbReference type="HAMAP" id="MF_00169">
    <property type="entry name" value="AroQ"/>
    <property type="match status" value="1"/>
</dbReference>
<proteinExistence type="inferred from homology"/>
<comment type="function">
    <text evidence="8">Catalyzes a trans-dehydration via an enolate intermediate.</text>
</comment>
<dbReference type="InterPro" id="IPR036441">
    <property type="entry name" value="DHquinase_II_sf"/>
</dbReference>
<keyword evidence="14" id="KW-1185">Reference proteome</keyword>
<dbReference type="PROSITE" id="PS01029">
    <property type="entry name" value="DEHYDROQUINASE_II"/>
    <property type="match status" value="1"/>
</dbReference>
<accession>A0AAE3KFT1</accession>
<protein>
    <recommendedName>
        <fullName evidence="5 8">3-dehydroquinate dehydratase</fullName>
        <shortName evidence="8">3-dehydroquinase</shortName>
        <ecNumber evidence="5 8">4.2.1.10</ecNumber>
    </recommendedName>
    <alternativeName>
        <fullName evidence="8">Type II DHQase</fullName>
    </alternativeName>
</protein>
<dbReference type="PANTHER" id="PTHR21272">
    <property type="entry name" value="CATABOLIC 3-DEHYDROQUINASE"/>
    <property type="match status" value="1"/>
</dbReference>